<sequence length="417" mass="45507">MMQRPINLHASALNDAEYELYTTSLAGITLADEELSDNQNGSDTEIQSDDAYYDRLMVSVREARAWLRGRYSHVAAVTIDNILRFFSPTLSQADTLTGGQFFAVLRLVFHAESGKEIDRTLAFVQAHPARALTSHPASTLPPPLPASRKCLDGAYSSPFTAVTSTQLSQPQPLSPSYKSTPAILKSHDSAFDPMPSKIPPAVPKSHDSAFNPMPSKTPTLPPRKPHPNPPSPIPPSSSAPLGPPPRRDSLLPSKFFSLTSKTTPLSGSSPAAYFPFEPSFGNSNPAPQPQPPYDLSLSTRHLSEFPRISDTGSAMKEAEERFKKDRSRESLMNVLETGPSGNRRPSPFANATPRNPRASTTLIPSTSSSRSPSKWEGSSALLYTNAEKREPLQTEHETFIIVTTSTLFSDCFDKFVP</sequence>
<protein>
    <submittedName>
        <fullName evidence="2">Uncharacterized protein</fullName>
    </submittedName>
</protein>
<dbReference type="EMBL" id="ML179457">
    <property type="protein sequence ID" value="THU87288.1"/>
    <property type="molecule type" value="Genomic_DNA"/>
</dbReference>
<evidence type="ECO:0000313" key="2">
    <source>
        <dbReference type="EMBL" id="THU87288.1"/>
    </source>
</evidence>
<feature type="region of interest" description="Disordered" evidence="1">
    <location>
        <begin position="162"/>
        <end position="181"/>
    </location>
</feature>
<keyword evidence="3" id="KW-1185">Reference proteome</keyword>
<accession>A0A4S8LFM1</accession>
<feature type="compositionally biased region" description="Low complexity" evidence="1">
    <location>
        <begin position="359"/>
        <end position="372"/>
    </location>
</feature>
<dbReference type="AlphaFoldDB" id="A0A4S8LFM1"/>
<feature type="region of interest" description="Disordered" evidence="1">
    <location>
        <begin position="306"/>
        <end position="376"/>
    </location>
</feature>
<feature type="compositionally biased region" description="Basic and acidic residues" evidence="1">
    <location>
        <begin position="316"/>
        <end position="329"/>
    </location>
</feature>
<reference evidence="2 3" key="1">
    <citation type="journal article" date="2019" name="Nat. Ecol. Evol.">
        <title>Megaphylogeny resolves global patterns of mushroom evolution.</title>
        <authorList>
            <person name="Varga T."/>
            <person name="Krizsan K."/>
            <person name="Foldi C."/>
            <person name="Dima B."/>
            <person name="Sanchez-Garcia M."/>
            <person name="Sanchez-Ramirez S."/>
            <person name="Szollosi G.J."/>
            <person name="Szarkandi J.G."/>
            <person name="Papp V."/>
            <person name="Albert L."/>
            <person name="Andreopoulos W."/>
            <person name="Angelini C."/>
            <person name="Antonin V."/>
            <person name="Barry K.W."/>
            <person name="Bougher N.L."/>
            <person name="Buchanan P."/>
            <person name="Buyck B."/>
            <person name="Bense V."/>
            <person name="Catcheside P."/>
            <person name="Chovatia M."/>
            <person name="Cooper J."/>
            <person name="Damon W."/>
            <person name="Desjardin D."/>
            <person name="Finy P."/>
            <person name="Geml J."/>
            <person name="Haridas S."/>
            <person name="Hughes K."/>
            <person name="Justo A."/>
            <person name="Karasinski D."/>
            <person name="Kautmanova I."/>
            <person name="Kiss B."/>
            <person name="Kocsube S."/>
            <person name="Kotiranta H."/>
            <person name="LaButti K.M."/>
            <person name="Lechner B.E."/>
            <person name="Liimatainen K."/>
            <person name="Lipzen A."/>
            <person name="Lukacs Z."/>
            <person name="Mihaltcheva S."/>
            <person name="Morgado L.N."/>
            <person name="Niskanen T."/>
            <person name="Noordeloos M.E."/>
            <person name="Ohm R.A."/>
            <person name="Ortiz-Santana B."/>
            <person name="Ovrebo C."/>
            <person name="Racz N."/>
            <person name="Riley R."/>
            <person name="Savchenko A."/>
            <person name="Shiryaev A."/>
            <person name="Soop K."/>
            <person name="Spirin V."/>
            <person name="Szebenyi C."/>
            <person name="Tomsovsky M."/>
            <person name="Tulloss R.E."/>
            <person name="Uehling J."/>
            <person name="Grigoriev I.V."/>
            <person name="Vagvolgyi C."/>
            <person name="Papp T."/>
            <person name="Martin F.M."/>
            <person name="Miettinen O."/>
            <person name="Hibbett D.S."/>
            <person name="Nagy L.G."/>
        </authorList>
    </citation>
    <scope>NUCLEOTIDE SEQUENCE [LARGE SCALE GENOMIC DNA]</scope>
    <source>
        <strain evidence="2 3">CBS 962.96</strain>
    </source>
</reference>
<dbReference type="Proteomes" id="UP000297245">
    <property type="component" value="Unassembled WGS sequence"/>
</dbReference>
<gene>
    <name evidence="2" type="ORF">K435DRAFT_347105</name>
</gene>
<feature type="compositionally biased region" description="Polar residues" evidence="1">
    <location>
        <begin position="162"/>
        <end position="179"/>
    </location>
</feature>
<proteinExistence type="predicted"/>
<feature type="compositionally biased region" description="Pro residues" evidence="1">
    <location>
        <begin position="219"/>
        <end position="244"/>
    </location>
</feature>
<dbReference type="OrthoDB" id="2553626at2759"/>
<evidence type="ECO:0000256" key="1">
    <source>
        <dbReference type="SAM" id="MobiDB-lite"/>
    </source>
</evidence>
<organism evidence="2 3">
    <name type="scientific">Dendrothele bispora (strain CBS 962.96)</name>
    <dbReference type="NCBI Taxonomy" id="1314807"/>
    <lineage>
        <taxon>Eukaryota</taxon>
        <taxon>Fungi</taxon>
        <taxon>Dikarya</taxon>
        <taxon>Basidiomycota</taxon>
        <taxon>Agaricomycotina</taxon>
        <taxon>Agaricomycetes</taxon>
        <taxon>Agaricomycetidae</taxon>
        <taxon>Agaricales</taxon>
        <taxon>Agaricales incertae sedis</taxon>
        <taxon>Dendrothele</taxon>
    </lineage>
</organism>
<feature type="region of interest" description="Disordered" evidence="1">
    <location>
        <begin position="186"/>
        <end position="252"/>
    </location>
</feature>
<evidence type="ECO:0000313" key="3">
    <source>
        <dbReference type="Proteomes" id="UP000297245"/>
    </source>
</evidence>
<name>A0A4S8LFM1_DENBC</name>